<dbReference type="RefSeq" id="WP_100990424.1">
    <property type="nucleotide sequence ID" value="NZ_CP025096.1"/>
</dbReference>
<organism evidence="7 8">
    <name type="scientific">Spirosoma pollinicola</name>
    <dbReference type="NCBI Taxonomy" id="2057025"/>
    <lineage>
        <taxon>Bacteria</taxon>
        <taxon>Pseudomonadati</taxon>
        <taxon>Bacteroidota</taxon>
        <taxon>Cytophagia</taxon>
        <taxon>Cytophagales</taxon>
        <taxon>Cytophagaceae</taxon>
        <taxon>Spirosoma</taxon>
    </lineage>
</organism>
<dbReference type="PROSITE" id="PS50850">
    <property type="entry name" value="MFS"/>
    <property type="match status" value="1"/>
</dbReference>
<feature type="transmembrane region" description="Helical" evidence="5">
    <location>
        <begin position="355"/>
        <end position="373"/>
    </location>
</feature>
<feature type="transmembrane region" description="Helical" evidence="5">
    <location>
        <begin position="113"/>
        <end position="133"/>
    </location>
</feature>
<feature type="transmembrane region" description="Helical" evidence="5">
    <location>
        <begin position="225"/>
        <end position="246"/>
    </location>
</feature>
<protein>
    <submittedName>
        <fullName evidence="7">MFS transporter</fullName>
    </submittedName>
</protein>
<feature type="domain" description="Major facilitator superfamily (MFS) profile" evidence="6">
    <location>
        <begin position="18"/>
        <end position="413"/>
    </location>
</feature>
<dbReference type="KEGG" id="spir:CWM47_22445"/>
<feature type="transmembrane region" description="Helical" evidence="5">
    <location>
        <begin position="293"/>
        <end position="312"/>
    </location>
</feature>
<keyword evidence="2 5" id="KW-0812">Transmembrane</keyword>
<evidence type="ECO:0000313" key="8">
    <source>
        <dbReference type="Proteomes" id="UP000232883"/>
    </source>
</evidence>
<keyword evidence="4 5" id="KW-0472">Membrane</keyword>
<dbReference type="InterPro" id="IPR036259">
    <property type="entry name" value="MFS_trans_sf"/>
</dbReference>
<accession>A0A2K8Z3B2</accession>
<evidence type="ECO:0000313" key="7">
    <source>
        <dbReference type="EMBL" id="AUD04358.1"/>
    </source>
</evidence>
<dbReference type="CDD" id="cd17316">
    <property type="entry name" value="MFS_SV2_like"/>
    <property type="match status" value="1"/>
</dbReference>
<feature type="transmembrane region" description="Helical" evidence="5">
    <location>
        <begin position="59"/>
        <end position="79"/>
    </location>
</feature>
<feature type="transmembrane region" description="Helical" evidence="5">
    <location>
        <begin position="318"/>
        <end position="343"/>
    </location>
</feature>
<keyword evidence="8" id="KW-1185">Reference proteome</keyword>
<evidence type="ECO:0000256" key="3">
    <source>
        <dbReference type="ARBA" id="ARBA00022989"/>
    </source>
</evidence>
<evidence type="ECO:0000256" key="5">
    <source>
        <dbReference type="SAM" id="Phobius"/>
    </source>
</evidence>
<proteinExistence type="predicted"/>
<feature type="transmembrane region" description="Helical" evidence="5">
    <location>
        <begin position="14"/>
        <end position="39"/>
    </location>
</feature>
<sequence length="413" mass="44615">MQTLSPPRVSYRPLFALPVIVSALGFFVDVYDMLIFSIVRVPSLQSLGLSEIDVSQAGTFILNCQQAGLVIGGFLWGALGDKRGRMSVLFGSIVTYSLTNIACGFVQDVNTYALLRFIAGVGLSGEIGAAIVLVSEILPKNIRSYGSSIVAGIGYLGAGVAYFTVEYFNWRTAFWVGGGMGIALLLLRVSVFESGVFSRMKSEHKEVSRGNFLYFFSSWPQAIKYLRCVSVGMPTWFVVGILATFANELGQALGIDEVVKPGRCVMMIYVGMAVGDLLSGPLSHWLKSRLKAITGLLLFGTLFCGIYLFGGIKTASGLYTVCLFAGLCTGYIAMYLTMVAELYGTNLRNTATTSVPSVVRGILIPMTLIFQALKPSMGALMAAGLLGIVVYGVSFWSLSRMDETFGKDLDFME</sequence>
<dbReference type="InterPro" id="IPR020846">
    <property type="entry name" value="MFS_dom"/>
</dbReference>
<dbReference type="OrthoDB" id="9774156at2"/>
<keyword evidence="3 5" id="KW-1133">Transmembrane helix</keyword>
<dbReference type="PANTHER" id="PTHR23508">
    <property type="entry name" value="CARBOXYLIC ACID TRANSPORTER PROTEIN HOMOLOG"/>
    <property type="match status" value="1"/>
</dbReference>
<feature type="transmembrane region" description="Helical" evidence="5">
    <location>
        <begin position="266"/>
        <end position="286"/>
    </location>
</feature>
<evidence type="ECO:0000256" key="2">
    <source>
        <dbReference type="ARBA" id="ARBA00022692"/>
    </source>
</evidence>
<feature type="transmembrane region" description="Helical" evidence="5">
    <location>
        <begin position="145"/>
        <end position="164"/>
    </location>
</feature>
<gene>
    <name evidence="7" type="ORF">CWM47_22445</name>
</gene>
<dbReference type="PANTHER" id="PTHR23508:SF10">
    <property type="entry name" value="CARBOXYLIC ACID TRANSPORTER PROTEIN HOMOLOG"/>
    <property type="match status" value="1"/>
</dbReference>
<name>A0A2K8Z3B2_9BACT</name>
<feature type="transmembrane region" description="Helical" evidence="5">
    <location>
        <begin position="379"/>
        <end position="398"/>
    </location>
</feature>
<dbReference type="Pfam" id="PF07690">
    <property type="entry name" value="MFS_1"/>
    <property type="match status" value="1"/>
</dbReference>
<dbReference type="EMBL" id="CP025096">
    <property type="protein sequence ID" value="AUD04358.1"/>
    <property type="molecule type" value="Genomic_DNA"/>
</dbReference>
<feature type="transmembrane region" description="Helical" evidence="5">
    <location>
        <begin position="86"/>
        <end position="107"/>
    </location>
</feature>
<dbReference type="SUPFAM" id="SSF103473">
    <property type="entry name" value="MFS general substrate transporter"/>
    <property type="match status" value="1"/>
</dbReference>
<feature type="transmembrane region" description="Helical" evidence="5">
    <location>
        <begin position="170"/>
        <end position="191"/>
    </location>
</feature>
<evidence type="ECO:0000256" key="1">
    <source>
        <dbReference type="ARBA" id="ARBA00004141"/>
    </source>
</evidence>
<evidence type="ECO:0000256" key="4">
    <source>
        <dbReference type="ARBA" id="ARBA00023136"/>
    </source>
</evidence>
<dbReference type="GO" id="GO:0005886">
    <property type="term" value="C:plasma membrane"/>
    <property type="evidence" value="ECO:0007669"/>
    <property type="project" value="TreeGrafter"/>
</dbReference>
<evidence type="ECO:0000259" key="6">
    <source>
        <dbReference type="PROSITE" id="PS50850"/>
    </source>
</evidence>
<dbReference type="Gene3D" id="1.20.1250.20">
    <property type="entry name" value="MFS general substrate transporter like domains"/>
    <property type="match status" value="2"/>
</dbReference>
<dbReference type="InterPro" id="IPR011701">
    <property type="entry name" value="MFS"/>
</dbReference>
<dbReference type="Proteomes" id="UP000232883">
    <property type="component" value="Chromosome"/>
</dbReference>
<comment type="subcellular location">
    <subcellularLocation>
        <location evidence="1">Membrane</location>
        <topology evidence="1">Multi-pass membrane protein</topology>
    </subcellularLocation>
</comment>
<dbReference type="AlphaFoldDB" id="A0A2K8Z3B2"/>
<reference evidence="7 8" key="1">
    <citation type="submission" date="2017-11" db="EMBL/GenBank/DDBJ databases">
        <title>Taxonomic description and genome sequences of Spirosoma HA7 sp. nov., isolated from pollen microhabitat of Corylus avellana.</title>
        <authorList>
            <person name="Ambika Manirajan B."/>
            <person name="Suarez C."/>
            <person name="Ratering S."/>
            <person name="Geissler-Plaum R."/>
            <person name="Cardinale M."/>
            <person name="Sylvia S."/>
        </authorList>
    </citation>
    <scope>NUCLEOTIDE SEQUENCE [LARGE SCALE GENOMIC DNA]</scope>
    <source>
        <strain evidence="7 8">HA7</strain>
    </source>
</reference>
<dbReference type="GO" id="GO:0046943">
    <property type="term" value="F:carboxylic acid transmembrane transporter activity"/>
    <property type="evidence" value="ECO:0007669"/>
    <property type="project" value="TreeGrafter"/>
</dbReference>